<keyword evidence="1" id="KW-0812">Transmembrane</keyword>
<dbReference type="AlphaFoldDB" id="E6V218"/>
<evidence type="ECO:0000313" key="3">
    <source>
        <dbReference type="Proteomes" id="UP000008917"/>
    </source>
</evidence>
<evidence type="ECO:0008006" key="4">
    <source>
        <dbReference type="Google" id="ProtNLM"/>
    </source>
</evidence>
<dbReference type="Proteomes" id="UP000008917">
    <property type="component" value="Chromosome"/>
</dbReference>
<feature type="transmembrane region" description="Helical" evidence="1">
    <location>
        <begin position="27"/>
        <end position="46"/>
    </location>
</feature>
<accession>E6V218</accession>
<organism evidence="2 3">
    <name type="scientific">Variovorax paradoxus (strain EPS)</name>
    <dbReference type="NCBI Taxonomy" id="595537"/>
    <lineage>
        <taxon>Bacteria</taxon>
        <taxon>Pseudomonadati</taxon>
        <taxon>Pseudomonadota</taxon>
        <taxon>Betaproteobacteria</taxon>
        <taxon>Burkholderiales</taxon>
        <taxon>Comamonadaceae</taxon>
        <taxon>Variovorax</taxon>
    </lineage>
</organism>
<reference evidence="2 3" key="2">
    <citation type="journal article" date="2013" name="Genome Announc.">
        <title>Genome of the Root-Associated Plant Growth-Promoting Bacterium Variovorax paradoxus Strain EPS.</title>
        <authorList>
            <person name="Han J.I."/>
            <person name="Spain J.C."/>
            <person name="Leadbetter J.R."/>
            <person name="Ovchinnikova G."/>
            <person name="Goodwin L.A."/>
            <person name="Han C.S."/>
            <person name="Woyke T."/>
            <person name="Davenport K.W."/>
            <person name="Orwin P.M."/>
        </authorList>
    </citation>
    <scope>NUCLEOTIDE SEQUENCE [LARGE SCALE GENOMIC DNA]</scope>
    <source>
        <strain evidence="2 3">EPS</strain>
    </source>
</reference>
<proteinExistence type="predicted"/>
<keyword evidence="1" id="KW-1133">Transmembrane helix</keyword>
<dbReference type="EMBL" id="CP002417">
    <property type="protein sequence ID" value="ADU39097.1"/>
    <property type="molecule type" value="Genomic_DNA"/>
</dbReference>
<sequence length="101" mass="10472">MQANRLTAMSRRIAAKIKIRGQGMTEYLVILGLIAIAAIAVFSFFGQTMRNQVAGMAQEVGGKTGSAEVTNAQAAAAKASTNAEVNMNMSTYTKGGADGAK</sequence>
<name>E6V218_VARPE</name>
<keyword evidence="1" id="KW-0472">Membrane</keyword>
<dbReference type="STRING" id="595537.Varpa_4937"/>
<evidence type="ECO:0000313" key="2">
    <source>
        <dbReference type="EMBL" id="ADU39097.1"/>
    </source>
</evidence>
<reference evidence="3" key="1">
    <citation type="submission" date="2010-12" db="EMBL/GenBank/DDBJ databases">
        <title>Complete sequence of Variovorax paradoxus EPS.</title>
        <authorList>
            <consortium name="US DOE Joint Genome Institute"/>
            <person name="Lucas S."/>
            <person name="Copeland A."/>
            <person name="Lapidus A."/>
            <person name="Cheng J.-F."/>
            <person name="Goodwin L."/>
            <person name="Pitluck S."/>
            <person name="Teshima H."/>
            <person name="Detter J.C."/>
            <person name="Han C."/>
            <person name="Tapia R."/>
            <person name="Land M."/>
            <person name="Hauser L."/>
            <person name="Kyrpides N."/>
            <person name="Ivanova N."/>
            <person name="Ovchinnikova G."/>
            <person name="Orwin P."/>
            <person name="Han J.-I.G."/>
            <person name="Woyke T."/>
        </authorList>
    </citation>
    <scope>NUCLEOTIDE SEQUENCE [LARGE SCALE GENOMIC DNA]</scope>
    <source>
        <strain evidence="3">EPS</strain>
    </source>
</reference>
<dbReference type="RefSeq" id="WP_013543305.1">
    <property type="nucleotide sequence ID" value="NC_014931.1"/>
</dbReference>
<gene>
    <name evidence="2" type="ordered locus">Varpa_4937</name>
</gene>
<dbReference type="KEGG" id="vpe:Varpa_4937"/>
<evidence type="ECO:0000256" key="1">
    <source>
        <dbReference type="SAM" id="Phobius"/>
    </source>
</evidence>
<protein>
    <recommendedName>
        <fullName evidence="4">Pilus assembly protein</fullName>
    </recommendedName>
</protein>
<dbReference type="eggNOG" id="ENOG50331VM">
    <property type="taxonomic scope" value="Bacteria"/>
</dbReference>
<dbReference type="HOGENOM" id="CLU_168123_0_0_4"/>